<keyword evidence="2" id="KW-1185">Reference proteome</keyword>
<organism evidence="1 2">
    <name type="scientific">Amblyomma americanum</name>
    <name type="common">Lone star tick</name>
    <dbReference type="NCBI Taxonomy" id="6943"/>
    <lineage>
        <taxon>Eukaryota</taxon>
        <taxon>Metazoa</taxon>
        <taxon>Ecdysozoa</taxon>
        <taxon>Arthropoda</taxon>
        <taxon>Chelicerata</taxon>
        <taxon>Arachnida</taxon>
        <taxon>Acari</taxon>
        <taxon>Parasitiformes</taxon>
        <taxon>Ixodida</taxon>
        <taxon>Ixodoidea</taxon>
        <taxon>Ixodidae</taxon>
        <taxon>Amblyomminae</taxon>
        <taxon>Amblyomma</taxon>
    </lineage>
</organism>
<dbReference type="Proteomes" id="UP001321473">
    <property type="component" value="Unassembled WGS sequence"/>
</dbReference>
<protein>
    <submittedName>
        <fullName evidence="1">Uncharacterized protein</fullName>
    </submittedName>
</protein>
<proteinExistence type="predicted"/>
<name>A0AAQ4EBT1_AMBAM</name>
<reference evidence="1 2" key="1">
    <citation type="journal article" date="2023" name="Arcadia Sci">
        <title>De novo assembly of a long-read Amblyomma americanum tick genome.</title>
        <authorList>
            <person name="Chou S."/>
            <person name="Poskanzer K.E."/>
            <person name="Rollins M."/>
            <person name="Thuy-Boun P.S."/>
        </authorList>
    </citation>
    <scope>NUCLEOTIDE SEQUENCE [LARGE SCALE GENOMIC DNA]</scope>
    <source>
        <strain evidence="1">F_SG_1</strain>
        <tissue evidence="1">Salivary glands</tissue>
    </source>
</reference>
<sequence>MKPSVTQTYFNRVSVRARSSLRCSTVAACRVRCWVLPRNEKCALIAGVRGAALFFSLSISSSSSDYASRIHLLGGAASSIIVLARVLCVAE</sequence>
<dbReference type="AlphaFoldDB" id="A0AAQ4EBT1"/>
<evidence type="ECO:0000313" key="2">
    <source>
        <dbReference type="Proteomes" id="UP001321473"/>
    </source>
</evidence>
<comment type="caution">
    <text evidence="1">The sequence shown here is derived from an EMBL/GenBank/DDBJ whole genome shotgun (WGS) entry which is preliminary data.</text>
</comment>
<dbReference type="EMBL" id="JARKHS020018664">
    <property type="protein sequence ID" value="KAK8772215.1"/>
    <property type="molecule type" value="Genomic_DNA"/>
</dbReference>
<evidence type="ECO:0000313" key="1">
    <source>
        <dbReference type="EMBL" id="KAK8772215.1"/>
    </source>
</evidence>
<gene>
    <name evidence="1" type="ORF">V5799_024540</name>
</gene>
<accession>A0AAQ4EBT1</accession>